<proteinExistence type="predicted"/>
<keyword evidence="3" id="KW-0337">GPI-anchor biosynthesis</keyword>
<evidence type="ECO:0000259" key="8">
    <source>
        <dbReference type="Pfam" id="PF00534"/>
    </source>
</evidence>
<evidence type="ECO:0000256" key="5">
    <source>
        <dbReference type="ARBA" id="ARBA00022679"/>
    </source>
</evidence>
<dbReference type="Gene3D" id="3.40.50.2000">
    <property type="entry name" value="Glycogen Phosphorylase B"/>
    <property type="match status" value="2"/>
</dbReference>
<reference evidence="10 11" key="1">
    <citation type="journal article" date="2023" name="Nucleic Acids Res.">
        <title>The hologenome of Daphnia magna reveals possible DNA methylation and microbiome-mediated evolution of the host genome.</title>
        <authorList>
            <person name="Chaturvedi A."/>
            <person name="Li X."/>
            <person name="Dhandapani V."/>
            <person name="Marshall H."/>
            <person name="Kissane S."/>
            <person name="Cuenca-Cambronero M."/>
            <person name="Asole G."/>
            <person name="Calvet F."/>
            <person name="Ruiz-Romero M."/>
            <person name="Marangio P."/>
            <person name="Guigo R."/>
            <person name="Rago D."/>
            <person name="Mirbahai L."/>
            <person name="Eastwood N."/>
            <person name="Colbourne J.K."/>
            <person name="Zhou J."/>
            <person name="Mallon E."/>
            <person name="Orsini L."/>
        </authorList>
    </citation>
    <scope>NUCLEOTIDE SEQUENCE [LARGE SCALE GENOMIC DNA]</scope>
    <source>
        <strain evidence="10">LRV0_1</strain>
    </source>
</reference>
<dbReference type="SUPFAM" id="SSF53756">
    <property type="entry name" value="UDP-Glycosyltransferase/glycogen phosphorylase"/>
    <property type="match status" value="1"/>
</dbReference>
<organism evidence="10 11">
    <name type="scientific">Daphnia magna</name>
    <dbReference type="NCBI Taxonomy" id="35525"/>
    <lineage>
        <taxon>Eukaryota</taxon>
        <taxon>Metazoa</taxon>
        <taxon>Ecdysozoa</taxon>
        <taxon>Arthropoda</taxon>
        <taxon>Crustacea</taxon>
        <taxon>Branchiopoda</taxon>
        <taxon>Diplostraca</taxon>
        <taxon>Cladocera</taxon>
        <taxon>Anomopoda</taxon>
        <taxon>Daphniidae</taxon>
        <taxon>Daphnia</taxon>
    </lineage>
</organism>
<accession>A0ABR0AA99</accession>
<evidence type="ECO:0000259" key="9">
    <source>
        <dbReference type="Pfam" id="PF08288"/>
    </source>
</evidence>
<dbReference type="InterPro" id="IPR001296">
    <property type="entry name" value="Glyco_trans_1"/>
</dbReference>
<dbReference type="EMBL" id="JAOYFB010000037">
    <property type="protein sequence ID" value="KAK4022056.1"/>
    <property type="molecule type" value="Genomic_DNA"/>
</dbReference>
<name>A0ABR0AA99_9CRUS</name>
<evidence type="ECO:0000256" key="7">
    <source>
        <dbReference type="SAM" id="Phobius"/>
    </source>
</evidence>
<evidence type="ECO:0000256" key="3">
    <source>
        <dbReference type="ARBA" id="ARBA00022502"/>
    </source>
</evidence>
<evidence type="ECO:0000256" key="4">
    <source>
        <dbReference type="ARBA" id="ARBA00022676"/>
    </source>
</evidence>
<dbReference type="InterPro" id="IPR039507">
    <property type="entry name" value="PIG-A/GPI3"/>
</dbReference>
<dbReference type="EC" id="2.4.1.198" evidence="2"/>
<evidence type="ECO:0000313" key="10">
    <source>
        <dbReference type="EMBL" id="KAK4022056.1"/>
    </source>
</evidence>
<dbReference type="Pfam" id="PF08288">
    <property type="entry name" value="PIGA"/>
    <property type="match status" value="1"/>
</dbReference>
<comment type="pathway">
    <text evidence="1">Glycolipid biosynthesis; glycosylphosphatidylinositol-anchor biosynthesis.</text>
</comment>
<dbReference type="Proteomes" id="UP001234178">
    <property type="component" value="Unassembled WGS sequence"/>
</dbReference>
<protein>
    <recommendedName>
        <fullName evidence="2">phosphatidylinositol N-acetylglucosaminyltransferase</fullName>
        <ecNumber evidence="2">2.4.1.198</ecNumber>
    </recommendedName>
    <alternativeName>
        <fullName evidence="6">GlcNAc-PI synthesis protein</fullName>
    </alternativeName>
</protein>
<feature type="domain" description="PIGA GPI anchor biosynthesis" evidence="9">
    <location>
        <begin position="42"/>
        <end position="131"/>
    </location>
</feature>
<evidence type="ECO:0000256" key="6">
    <source>
        <dbReference type="ARBA" id="ARBA00032160"/>
    </source>
</evidence>
<evidence type="ECO:0000256" key="1">
    <source>
        <dbReference type="ARBA" id="ARBA00004687"/>
    </source>
</evidence>
<keyword evidence="7" id="KW-0472">Membrane</keyword>
<sequence>MRHVICMVSDFFYPNLGGVESHIFTLSQCLIKLGHKVVVITHSYGNRVGVRYMTNGLKVYYLPVKTMHDQVVLPTLFASLSIFRNIFIRECIEIVHGHSAFSTLAHEGILIARLLGLKAVFTDHSLNGFADVSAILTNKLLEITLSGINHCICVSHTGKENTVLRAKVPANHVSVIPNATDTTLFKPDVSRRDKDKITIVALSRLVYRKGIDLLASVIPIICKKYPKVISRSSRLLLFGIMQIVYQVHFLIGGDGPKRIVLEQVREKEALHERVSLLGALDQSEVHETLLQGHIFLNTSLTEAYCIAIVEAAACGLQVVSTKVGGIPEVLPPDMIRMAQPNVNAIVSALDDAIDSHLKGTCMSPSACHQFIHRTYNWLDIATRTQLVYDNVKKQQNSSVGKLLRRYRTCGPVAGPFFVLIFTICHILLQFFEWLYPRHLIDIAPDYNG</sequence>
<feature type="transmembrane region" description="Helical" evidence="7">
    <location>
        <begin position="412"/>
        <end position="431"/>
    </location>
</feature>
<feature type="domain" description="Glycosyl transferase family 1" evidence="8">
    <location>
        <begin position="188"/>
        <end position="356"/>
    </location>
</feature>
<dbReference type="InterPro" id="IPR013234">
    <property type="entry name" value="PIGA_GPI_anchor_biosynthesis"/>
</dbReference>
<evidence type="ECO:0000256" key="2">
    <source>
        <dbReference type="ARBA" id="ARBA00012420"/>
    </source>
</evidence>
<keyword evidence="7" id="KW-1133">Transmembrane helix</keyword>
<keyword evidence="11" id="KW-1185">Reference proteome</keyword>
<keyword evidence="4" id="KW-0328">Glycosyltransferase</keyword>
<dbReference type="Pfam" id="PF00534">
    <property type="entry name" value="Glycos_transf_1"/>
    <property type="match status" value="1"/>
</dbReference>
<keyword evidence="5" id="KW-0808">Transferase</keyword>
<evidence type="ECO:0000313" key="11">
    <source>
        <dbReference type="Proteomes" id="UP001234178"/>
    </source>
</evidence>
<keyword evidence="7" id="KW-0812">Transmembrane</keyword>
<gene>
    <name evidence="10" type="ORF">OUZ56_007543</name>
</gene>
<dbReference type="PANTHER" id="PTHR45871:SF1">
    <property type="entry name" value="PHOSPHATIDYLINOSITOL N-ACETYLGLUCOSAMINYLTRANSFERASE SUBUNIT A"/>
    <property type="match status" value="1"/>
</dbReference>
<dbReference type="CDD" id="cd03796">
    <property type="entry name" value="GT4_PIG-A-like"/>
    <property type="match status" value="1"/>
</dbReference>
<dbReference type="PANTHER" id="PTHR45871">
    <property type="entry name" value="N-ACETYLGLUCOSAMINYL-PHOSPHATIDYLINOSITOL BIOSYNTHETIC PROTEIN"/>
    <property type="match status" value="1"/>
</dbReference>
<comment type="caution">
    <text evidence="10">The sequence shown here is derived from an EMBL/GenBank/DDBJ whole genome shotgun (WGS) entry which is preliminary data.</text>
</comment>